<sequence>MTKTILYPFRIDHDFRMGYAWSAELARRLKGRLSLFTTVTESTGESLEEVYHSLADAQGFYVKNFQLLQLRLKPVRSERNFLKGEFLPTFRDFVNRDLPHILVLPSLIFPNDVIKEYIAAGQPLAVLPSFQHSEIPTTRRDRSQWFIGMLKDVALYNVPASFFVTISEDQGLFNSIAAFFRK</sequence>
<dbReference type="AlphaFoldDB" id="A0A1M5SA93"/>
<keyword evidence="2" id="KW-1185">Reference proteome</keyword>
<accession>A0A1M5SA93</accession>
<evidence type="ECO:0000313" key="2">
    <source>
        <dbReference type="Proteomes" id="UP000184212"/>
    </source>
</evidence>
<dbReference type="EMBL" id="FQWQ01000002">
    <property type="protein sequence ID" value="SHH35434.1"/>
    <property type="molecule type" value="Genomic_DNA"/>
</dbReference>
<organism evidence="1 2">
    <name type="scientific">Chryseolinea serpens</name>
    <dbReference type="NCBI Taxonomy" id="947013"/>
    <lineage>
        <taxon>Bacteria</taxon>
        <taxon>Pseudomonadati</taxon>
        <taxon>Bacteroidota</taxon>
        <taxon>Cytophagia</taxon>
        <taxon>Cytophagales</taxon>
        <taxon>Fulvivirgaceae</taxon>
        <taxon>Chryseolinea</taxon>
    </lineage>
</organism>
<evidence type="ECO:0000313" key="1">
    <source>
        <dbReference type="EMBL" id="SHH35434.1"/>
    </source>
</evidence>
<reference evidence="1 2" key="1">
    <citation type="submission" date="2016-11" db="EMBL/GenBank/DDBJ databases">
        <authorList>
            <person name="Jaros S."/>
            <person name="Januszkiewicz K."/>
            <person name="Wedrychowicz H."/>
        </authorList>
    </citation>
    <scope>NUCLEOTIDE SEQUENCE [LARGE SCALE GENOMIC DNA]</scope>
    <source>
        <strain evidence="1 2">DSM 24574</strain>
    </source>
</reference>
<protein>
    <recommendedName>
        <fullName evidence="3">Glycosyltransferase family 1 protein</fullName>
    </recommendedName>
</protein>
<dbReference type="Proteomes" id="UP000184212">
    <property type="component" value="Unassembled WGS sequence"/>
</dbReference>
<gene>
    <name evidence="1" type="ORF">SAMN04488109_3829</name>
</gene>
<dbReference type="RefSeq" id="WP_073136985.1">
    <property type="nucleotide sequence ID" value="NZ_FQWQ01000002.1"/>
</dbReference>
<proteinExistence type="predicted"/>
<evidence type="ECO:0008006" key="3">
    <source>
        <dbReference type="Google" id="ProtNLM"/>
    </source>
</evidence>
<dbReference type="STRING" id="947013.SAMN04488109_3829"/>
<dbReference type="OrthoDB" id="9821347at2"/>
<name>A0A1M5SA93_9BACT</name>